<sequence length="53" mass="5914">MQWNGSKLKSKAIDDLVSFLASEEGEAIVKDQQASGVPMEADDLGFWEYHLDL</sequence>
<reference evidence="2" key="1">
    <citation type="journal article" date="2019" name="Int. J. Syst. Evol. Microbiol.">
        <title>The Global Catalogue of Microorganisms (GCM) 10K type strain sequencing project: providing services to taxonomists for standard genome sequencing and annotation.</title>
        <authorList>
            <consortium name="The Broad Institute Genomics Platform"/>
            <consortium name="The Broad Institute Genome Sequencing Center for Infectious Disease"/>
            <person name="Wu L."/>
            <person name="Ma J."/>
        </authorList>
    </citation>
    <scope>NUCLEOTIDE SEQUENCE [LARGE SCALE GENOMIC DNA]</scope>
    <source>
        <strain evidence="2">CCM 7491</strain>
    </source>
</reference>
<protein>
    <submittedName>
        <fullName evidence="1">Uncharacterized protein</fullName>
    </submittedName>
</protein>
<evidence type="ECO:0000313" key="2">
    <source>
        <dbReference type="Proteomes" id="UP001595681"/>
    </source>
</evidence>
<comment type="caution">
    <text evidence="1">The sequence shown here is derived from an EMBL/GenBank/DDBJ whole genome shotgun (WGS) entry which is preliminary data.</text>
</comment>
<dbReference type="Proteomes" id="UP001595681">
    <property type="component" value="Unassembled WGS sequence"/>
</dbReference>
<organism evidence="1 2">
    <name type="scientific">Sphingobium rhizovicinum</name>
    <dbReference type="NCBI Taxonomy" id="432308"/>
    <lineage>
        <taxon>Bacteria</taxon>
        <taxon>Pseudomonadati</taxon>
        <taxon>Pseudomonadota</taxon>
        <taxon>Alphaproteobacteria</taxon>
        <taxon>Sphingomonadales</taxon>
        <taxon>Sphingomonadaceae</taxon>
        <taxon>Sphingobium</taxon>
    </lineage>
</organism>
<proteinExistence type="predicted"/>
<name>A0ABV7NNS5_9SPHN</name>
<keyword evidence="2" id="KW-1185">Reference proteome</keyword>
<accession>A0ABV7NNS5</accession>
<evidence type="ECO:0000313" key="1">
    <source>
        <dbReference type="EMBL" id="MFC3444084.1"/>
    </source>
</evidence>
<gene>
    <name evidence="1" type="ORF">ACFOKF_23320</name>
</gene>
<dbReference type="EMBL" id="JBHRVU010000005">
    <property type="protein sequence ID" value="MFC3444084.1"/>
    <property type="molecule type" value="Genomic_DNA"/>
</dbReference>
<dbReference type="RefSeq" id="WP_380798984.1">
    <property type="nucleotide sequence ID" value="NZ_JBHRVU010000005.1"/>
</dbReference>